<name>A0A2W5BUY1_9SPHN</name>
<proteinExistence type="predicted"/>
<evidence type="ECO:0000313" key="3">
    <source>
        <dbReference type="Proteomes" id="UP000249066"/>
    </source>
</evidence>
<evidence type="ECO:0000313" key="2">
    <source>
        <dbReference type="EMBL" id="PZO86911.1"/>
    </source>
</evidence>
<sequence>MDSEQIIRHAEDFLRRVSPEGRARAKRARERRRKAFMRIAKRLVLATVGIFLAAIVAGLVLGPIGDTGVMVTALALVVAWAAIVFMSQTPEPTTEALVQSDIAMLPGRTEEWLERQRPALPAPAARLVDGIGVKLDALGGQLQSLDPREPAAAEVRRLLGEELPELVKGYQRVPASLRREARDGPSPDAQLIEGLRLVDSELQRMTEQLAAGDLDALATRGKYLELKYKGDEEIR</sequence>
<keyword evidence="1" id="KW-0812">Transmembrane</keyword>
<feature type="transmembrane region" description="Helical" evidence="1">
    <location>
        <begin position="67"/>
        <end position="86"/>
    </location>
</feature>
<reference evidence="2 3" key="1">
    <citation type="submission" date="2017-08" db="EMBL/GenBank/DDBJ databases">
        <title>Infants hospitalized years apart are colonized by the same room-sourced microbial strains.</title>
        <authorList>
            <person name="Brooks B."/>
            <person name="Olm M.R."/>
            <person name="Firek B.A."/>
            <person name="Baker R."/>
            <person name="Thomas B.C."/>
            <person name="Morowitz M.J."/>
            <person name="Banfield J.F."/>
        </authorList>
    </citation>
    <scope>NUCLEOTIDE SEQUENCE [LARGE SCALE GENOMIC DNA]</scope>
    <source>
        <strain evidence="2">S2_018_000_R2_101</strain>
    </source>
</reference>
<protein>
    <submittedName>
        <fullName evidence="2">Uncharacterized protein</fullName>
    </submittedName>
</protein>
<dbReference type="AlphaFoldDB" id="A0A2W5BUY1"/>
<accession>A0A2W5BUY1</accession>
<feature type="transmembrane region" description="Helical" evidence="1">
    <location>
        <begin position="39"/>
        <end position="61"/>
    </location>
</feature>
<gene>
    <name evidence="2" type="ORF">DI623_15695</name>
</gene>
<keyword evidence="1" id="KW-1133">Transmembrane helix</keyword>
<keyword evidence="1" id="KW-0472">Membrane</keyword>
<dbReference type="EMBL" id="QFNN01000161">
    <property type="protein sequence ID" value="PZO86911.1"/>
    <property type="molecule type" value="Genomic_DNA"/>
</dbReference>
<comment type="caution">
    <text evidence="2">The sequence shown here is derived from an EMBL/GenBank/DDBJ whole genome shotgun (WGS) entry which is preliminary data.</text>
</comment>
<organism evidence="2 3">
    <name type="scientific">Sphingomonas sanxanigenens</name>
    <dbReference type="NCBI Taxonomy" id="397260"/>
    <lineage>
        <taxon>Bacteria</taxon>
        <taxon>Pseudomonadati</taxon>
        <taxon>Pseudomonadota</taxon>
        <taxon>Alphaproteobacteria</taxon>
        <taxon>Sphingomonadales</taxon>
        <taxon>Sphingomonadaceae</taxon>
        <taxon>Sphingomonas</taxon>
    </lineage>
</organism>
<dbReference type="Proteomes" id="UP000249066">
    <property type="component" value="Unassembled WGS sequence"/>
</dbReference>
<evidence type="ECO:0000256" key="1">
    <source>
        <dbReference type="SAM" id="Phobius"/>
    </source>
</evidence>